<feature type="compositionally biased region" description="Low complexity" evidence="1">
    <location>
        <begin position="63"/>
        <end position="77"/>
    </location>
</feature>
<reference evidence="2" key="1">
    <citation type="submission" date="2020-05" db="UniProtKB">
        <authorList>
            <consortium name="EnsemblMetazoa"/>
        </authorList>
    </citation>
    <scope>IDENTIFICATION</scope>
    <source>
        <strain evidence="2">MAF</strain>
    </source>
</reference>
<dbReference type="VEuPathDB" id="VectorBase:AMEM016301"/>
<dbReference type="Proteomes" id="UP000075903">
    <property type="component" value="Unassembled WGS sequence"/>
</dbReference>
<protein>
    <submittedName>
        <fullName evidence="2">Uncharacterized protein</fullName>
    </submittedName>
</protein>
<feature type="compositionally biased region" description="Low complexity" evidence="1">
    <location>
        <begin position="168"/>
        <end position="182"/>
    </location>
</feature>
<proteinExistence type="predicted"/>
<dbReference type="AlphaFoldDB" id="A0A182VK25"/>
<organism evidence="2 3">
    <name type="scientific">Anopheles merus</name>
    <name type="common">Mosquito</name>
    <dbReference type="NCBI Taxonomy" id="30066"/>
    <lineage>
        <taxon>Eukaryota</taxon>
        <taxon>Metazoa</taxon>
        <taxon>Ecdysozoa</taxon>
        <taxon>Arthropoda</taxon>
        <taxon>Hexapoda</taxon>
        <taxon>Insecta</taxon>
        <taxon>Pterygota</taxon>
        <taxon>Neoptera</taxon>
        <taxon>Endopterygota</taxon>
        <taxon>Diptera</taxon>
        <taxon>Nematocera</taxon>
        <taxon>Culicoidea</taxon>
        <taxon>Culicidae</taxon>
        <taxon>Anophelinae</taxon>
        <taxon>Anopheles</taxon>
    </lineage>
</organism>
<evidence type="ECO:0000313" key="2">
    <source>
        <dbReference type="EnsemblMetazoa" id="AMEM016301-PA"/>
    </source>
</evidence>
<feature type="region of interest" description="Disordered" evidence="1">
    <location>
        <begin position="7"/>
        <end position="80"/>
    </location>
</feature>
<feature type="region of interest" description="Disordered" evidence="1">
    <location>
        <begin position="147"/>
        <end position="204"/>
    </location>
</feature>
<sequence length="204" mass="21092">MYPILREDVGLSAGIGSRAAESTEAGESGTAREGLSTGAGGRSSESAESTTERLRGSVGGRAGEATEAGESTTGREGLSAGVGRTAAELCSTCYAGHWSIDRDQFEEAPPFPKCVTVVPPWPYPFELLLMLTPCTLPPPPPPPYPPSCPPNRLLKEVTPTPPPPEWPNVPALAPAPAEANAACEQRSVNGSGGSPNDGNMLLKN</sequence>
<name>A0A182VK25_ANOME</name>
<dbReference type="EnsemblMetazoa" id="AMEM016301-RA">
    <property type="protein sequence ID" value="AMEM016301-PA"/>
    <property type="gene ID" value="AMEM016301"/>
</dbReference>
<accession>A0A182VK25</accession>
<keyword evidence="3" id="KW-1185">Reference proteome</keyword>
<evidence type="ECO:0000313" key="3">
    <source>
        <dbReference type="Proteomes" id="UP000075903"/>
    </source>
</evidence>
<evidence type="ECO:0000256" key="1">
    <source>
        <dbReference type="SAM" id="MobiDB-lite"/>
    </source>
</evidence>